<dbReference type="InterPro" id="IPR029466">
    <property type="entry name" value="NAM-associated_C"/>
</dbReference>
<evidence type="ECO:0000256" key="1">
    <source>
        <dbReference type="SAM" id="MobiDB-lite"/>
    </source>
</evidence>
<dbReference type="AlphaFoldDB" id="A0A8H7R8U4"/>
<comment type="caution">
    <text evidence="3">The sequence shown here is derived from an EMBL/GenBank/DDBJ whole genome shotgun (WGS) entry which is preliminary data.</text>
</comment>
<gene>
    <name evidence="3" type="ORF">INT45_008327</name>
</gene>
<name>A0A8H7R8U4_9FUNG</name>
<keyword evidence="4" id="KW-1185">Reference proteome</keyword>
<evidence type="ECO:0000313" key="4">
    <source>
        <dbReference type="Proteomes" id="UP000646827"/>
    </source>
</evidence>
<accession>A0A8H7R8U4</accession>
<evidence type="ECO:0000259" key="2">
    <source>
        <dbReference type="Pfam" id="PF14303"/>
    </source>
</evidence>
<dbReference type="Pfam" id="PF14303">
    <property type="entry name" value="NAM-associated"/>
    <property type="match status" value="1"/>
</dbReference>
<reference evidence="3 4" key="1">
    <citation type="submission" date="2020-12" db="EMBL/GenBank/DDBJ databases">
        <title>Metabolic potential, ecology and presence of endohyphal bacteria is reflected in genomic diversity of Mucoromycotina.</title>
        <authorList>
            <person name="Muszewska A."/>
            <person name="Okrasinska A."/>
            <person name="Steczkiewicz K."/>
            <person name="Drgas O."/>
            <person name="Orlowska M."/>
            <person name="Perlinska-Lenart U."/>
            <person name="Aleksandrzak-Piekarczyk T."/>
            <person name="Szatraj K."/>
            <person name="Zielenkiewicz U."/>
            <person name="Pilsyk S."/>
            <person name="Malc E."/>
            <person name="Mieczkowski P."/>
            <person name="Kruszewska J.S."/>
            <person name="Biernat P."/>
            <person name="Pawlowska J."/>
        </authorList>
    </citation>
    <scope>NUCLEOTIDE SEQUENCE [LARGE SCALE GENOMIC DNA]</scope>
    <source>
        <strain evidence="3 4">CBS 142.35</strain>
    </source>
</reference>
<proteinExistence type="predicted"/>
<dbReference type="Proteomes" id="UP000646827">
    <property type="component" value="Unassembled WGS sequence"/>
</dbReference>
<dbReference type="EMBL" id="JAEPRB010001221">
    <property type="protein sequence ID" value="KAG2206479.1"/>
    <property type="molecule type" value="Genomic_DNA"/>
</dbReference>
<feature type="domain" description="No apical meristem-associated C-terminal" evidence="2">
    <location>
        <begin position="18"/>
        <end position="147"/>
    </location>
</feature>
<protein>
    <recommendedName>
        <fullName evidence="2">No apical meristem-associated C-terminal domain-containing protein</fullName>
    </recommendedName>
</protein>
<organism evidence="3 4">
    <name type="scientific">Circinella minor</name>
    <dbReference type="NCBI Taxonomy" id="1195481"/>
    <lineage>
        <taxon>Eukaryota</taxon>
        <taxon>Fungi</taxon>
        <taxon>Fungi incertae sedis</taxon>
        <taxon>Mucoromycota</taxon>
        <taxon>Mucoromycotina</taxon>
        <taxon>Mucoromycetes</taxon>
        <taxon>Mucorales</taxon>
        <taxon>Lichtheimiaceae</taxon>
        <taxon>Circinella</taxon>
    </lineage>
</organism>
<feature type="compositionally biased region" description="Basic and acidic residues" evidence="1">
    <location>
        <begin position="39"/>
        <end position="61"/>
    </location>
</feature>
<sequence length="165" mass="19912">MKVLAAKDIFAEMEGYEFHYFDCWKEVLSKSQKWEVHLEVAKDEKKKKEAKSKEAEKRKASDDEDNDNESLSKRPMGVKKAKDEEACRRMLKEQREKDRKILENQIQLNRERFELMQRRDDREVLGKDLTGLDDDVREYYQFLREEILQRMREKKMSQASEANNE</sequence>
<feature type="region of interest" description="Disordered" evidence="1">
    <location>
        <begin position="39"/>
        <end position="86"/>
    </location>
</feature>
<evidence type="ECO:0000313" key="3">
    <source>
        <dbReference type="EMBL" id="KAG2206479.1"/>
    </source>
</evidence>